<evidence type="ECO:0000313" key="1">
    <source>
        <dbReference type="EMBL" id="KGD67215.1"/>
    </source>
</evidence>
<name>A0A095UXC6_9FLAO</name>
<reference evidence="1 2" key="1">
    <citation type="submission" date="2014-09" db="EMBL/GenBank/DDBJ databases">
        <title>Whole Genome Shotgun of Flavobacterium aquatile LMG 4008.</title>
        <authorList>
            <person name="Gale A.N."/>
            <person name="Pipes S.E."/>
            <person name="Newman J.D."/>
        </authorList>
    </citation>
    <scope>NUCLEOTIDE SEQUENCE [LARGE SCALE GENOMIC DNA]</scope>
    <source>
        <strain evidence="1 2">LMG 4008</strain>
    </source>
</reference>
<evidence type="ECO:0000313" key="2">
    <source>
        <dbReference type="Proteomes" id="UP000029554"/>
    </source>
</evidence>
<comment type="caution">
    <text evidence="1">The sequence shown here is derived from an EMBL/GenBank/DDBJ whole genome shotgun (WGS) entry which is preliminary data.</text>
</comment>
<dbReference type="RefSeq" id="WP_035127871.1">
    <property type="nucleotide sequence ID" value="NZ_JRHH01000005.1"/>
</dbReference>
<accession>A0A095UXC6</accession>
<proteinExistence type="predicted"/>
<dbReference type="EMBL" id="JRHH01000005">
    <property type="protein sequence ID" value="KGD67215.1"/>
    <property type="molecule type" value="Genomic_DNA"/>
</dbReference>
<dbReference type="AlphaFoldDB" id="A0A095UXC6"/>
<dbReference type="Proteomes" id="UP000029554">
    <property type="component" value="Unassembled WGS sequence"/>
</dbReference>
<dbReference type="OrthoDB" id="1375402at2"/>
<sequence length="122" mass="13794">MKKLFYISFLFVCVVSFGQNNTINYRFLPSLASVNLKPVSFQINLNKNNFLSKKGNLSLYNPITNLNDNYYVLGKSYRMSNTKTFSVYGFEGQRIDSFNPSGTKDLGSAFIFGAITSILEIL</sequence>
<gene>
    <name evidence="1" type="ORF">LG45_13395</name>
</gene>
<protein>
    <submittedName>
        <fullName evidence="1">Uncharacterized protein</fullName>
    </submittedName>
</protein>
<dbReference type="STRING" id="1453498.LG45_13395"/>
<keyword evidence="2" id="KW-1185">Reference proteome</keyword>
<organism evidence="1 2">
    <name type="scientific">Flavobacterium aquatile LMG 4008 = ATCC 11947</name>
    <dbReference type="NCBI Taxonomy" id="1453498"/>
    <lineage>
        <taxon>Bacteria</taxon>
        <taxon>Pseudomonadati</taxon>
        <taxon>Bacteroidota</taxon>
        <taxon>Flavobacteriia</taxon>
        <taxon>Flavobacteriales</taxon>
        <taxon>Flavobacteriaceae</taxon>
        <taxon>Flavobacterium</taxon>
    </lineage>
</organism>